<dbReference type="PIRSF" id="PIRSF000484">
    <property type="entry name" value="NAPRT"/>
    <property type="match status" value="1"/>
</dbReference>
<evidence type="ECO:0000313" key="11">
    <source>
        <dbReference type="EMBL" id="CVK16934.1"/>
    </source>
</evidence>
<sequence length="389" mass="45135">MIIKYFTDNDLYKFSVMNAIQRLYPWAYVRYDFINRGKDDFPKGFAARLKEEINKMISLKLTNDEKNFILQRCYFLDPFFVDFLEGYKYNPDEVHVSQEGGKLNLYVEGYWYRTVLWEVPLMAMISELYFEMIGTKPKDIEIKAKEKAIGLKNLKADYSEFGTRRRYSFDVQDKVVGILKENSDKYFKGTSNVYLAMKYNTTPIGTMPHEWFMYHGALFGYRSANIKALEAWVDVFQGSLGITLTDTYTTQSFFKSFNLKLAKLFDGVRCDSGDPLEFTEKIIDFYNKNRIDPSSKTIVFSDSLNLTEIKKIKEHVKDRIHDTYGIGTYLSNDVGVKPLNMVIKLTHVKEKPSDEYLNAVKLSDVLGKNTGDENEINFSKLSLGLNVDL</sequence>
<evidence type="ECO:0000256" key="2">
    <source>
        <dbReference type="ARBA" id="ARBA00010897"/>
    </source>
</evidence>
<dbReference type="NCBIfam" id="NF003704">
    <property type="entry name" value="PRK05321.1"/>
    <property type="match status" value="1"/>
</dbReference>
<evidence type="ECO:0000256" key="3">
    <source>
        <dbReference type="ARBA" id="ARBA00013236"/>
    </source>
</evidence>
<evidence type="ECO:0000256" key="8">
    <source>
        <dbReference type="RuleBase" id="RU003838"/>
    </source>
</evidence>
<dbReference type="SUPFAM" id="SSF54675">
    <property type="entry name" value="Nicotinate/Quinolinate PRTase N-terminal domain-like"/>
    <property type="match status" value="1"/>
</dbReference>
<keyword evidence="11" id="KW-0808">Transferase</keyword>
<dbReference type="GO" id="GO:0016757">
    <property type="term" value="F:glycosyltransferase activity"/>
    <property type="evidence" value="ECO:0007669"/>
    <property type="project" value="UniProtKB-KW"/>
</dbReference>
<evidence type="ECO:0000256" key="6">
    <source>
        <dbReference type="ARBA" id="ARBA00022642"/>
    </source>
</evidence>
<dbReference type="InterPro" id="IPR007229">
    <property type="entry name" value="Nic_PRibTrfase-Fam"/>
</dbReference>
<dbReference type="PANTHER" id="PTHR11098">
    <property type="entry name" value="NICOTINATE PHOSPHORIBOSYLTRANSFERASE"/>
    <property type="match status" value="1"/>
</dbReference>
<dbReference type="HAMAP" id="MF_00570">
    <property type="entry name" value="NAPRTase"/>
    <property type="match status" value="1"/>
</dbReference>
<dbReference type="RefSeq" id="WP_055426116.1">
    <property type="nucleotide sequence ID" value="NZ_FCOR01000013.1"/>
</dbReference>
<comment type="similarity">
    <text evidence="2 7 8">Belongs to the NAPRTase family.</text>
</comment>
<dbReference type="EC" id="6.3.4.21" evidence="3 7"/>
<dbReference type="GO" id="GO:0004516">
    <property type="term" value="F:nicotinate phosphoribosyltransferase activity"/>
    <property type="evidence" value="ECO:0007669"/>
    <property type="project" value="UniProtKB-UniRule"/>
</dbReference>
<dbReference type="STRING" id="1586267.GCA_001418685_01801"/>
<dbReference type="GO" id="GO:0034355">
    <property type="term" value="P:NAD+ biosynthetic process via the salvage pathway"/>
    <property type="evidence" value="ECO:0007669"/>
    <property type="project" value="TreeGrafter"/>
</dbReference>
<dbReference type="PANTHER" id="PTHR11098:SF1">
    <property type="entry name" value="NICOTINATE PHOSPHORIBOSYLTRANSFERASE"/>
    <property type="match status" value="1"/>
</dbReference>
<dbReference type="SUPFAM" id="SSF51690">
    <property type="entry name" value="Nicotinate/Quinolinate PRTase C-terminal domain-like"/>
    <property type="match status" value="1"/>
</dbReference>
<keyword evidence="4 7" id="KW-0597">Phosphoprotein</keyword>
<dbReference type="Proteomes" id="UP000182761">
    <property type="component" value="Unassembled WGS sequence"/>
</dbReference>
<dbReference type="Pfam" id="PF17767">
    <property type="entry name" value="NAPRTase_N"/>
    <property type="match status" value="1"/>
</dbReference>
<keyword evidence="5 7" id="KW-0436">Ligase</keyword>
<dbReference type="OrthoDB" id="9771406at2"/>
<evidence type="ECO:0000256" key="4">
    <source>
        <dbReference type="ARBA" id="ARBA00022553"/>
    </source>
</evidence>
<name>A0A0X3ARH1_9FLAO</name>
<reference evidence="11 12" key="1">
    <citation type="submission" date="2016-01" db="EMBL/GenBank/DDBJ databases">
        <authorList>
            <person name="McClelland M."/>
            <person name="Jain A."/>
            <person name="Saraogi P."/>
            <person name="Mendelson R."/>
            <person name="Westerman R."/>
            <person name="SanMiguel P."/>
            <person name="Csonka L."/>
        </authorList>
    </citation>
    <scope>NUCLEOTIDE SEQUENCE [LARGE SCALE GENOMIC DNA]</scope>
    <source>
        <strain evidence="11 12">R-53146</strain>
    </source>
</reference>
<feature type="domain" description="Nicotinate/nicotinamide phosphoribosyltransferase" evidence="9">
    <location>
        <begin position="158"/>
        <end position="374"/>
    </location>
</feature>
<dbReference type="NCBIfam" id="TIGR01514">
    <property type="entry name" value="NAPRTase"/>
    <property type="match status" value="1"/>
</dbReference>
<proteinExistence type="inferred from homology"/>
<keyword evidence="12" id="KW-1185">Reference proteome</keyword>
<evidence type="ECO:0000259" key="10">
    <source>
        <dbReference type="Pfam" id="PF17767"/>
    </source>
</evidence>
<feature type="modified residue" description="Phosphohistidine; by autocatalysis" evidence="7">
    <location>
        <position position="209"/>
    </location>
</feature>
<dbReference type="InterPro" id="IPR036068">
    <property type="entry name" value="Nicotinate_pribotase-like_C"/>
</dbReference>
<dbReference type="InterPro" id="IPR040727">
    <property type="entry name" value="NAPRTase_N"/>
</dbReference>
<gene>
    <name evidence="7" type="primary">pncB</name>
    <name evidence="11" type="ORF">Ga0061079_1138</name>
</gene>
<comment type="function">
    <text evidence="7 8">Catalyzes the synthesis of beta-nicotinate D-ribonucleotide from nicotinate and 5-phospho-D-ribose 1-phosphate at the expense of ATP.</text>
</comment>
<dbReference type="Pfam" id="PF04095">
    <property type="entry name" value="NAPRTase"/>
    <property type="match status" value="1"/>
</dbReference>
<comment type="PTM">
    <text evidence="7 8">Transiently phosphorylated on a His residue during the reaction cycle. Phosphorylation strongly increases the affinity for substrates and increases the rate of nicotinate D-ribonucleotide production. Dephosphorylation regenerates the low-affinity form of the enzyme, leading to product release.</text>
</comment>
<accession>A0A0X3ARH1</accession>
<dbReference type="EMBL" id="FCOR01000013">
    <property type="protein sequence ID" value="CVK16934.1"/>
    <property type="molecule type" value="Genomic_DNA"/>
</dbReference>
<comment type="catalytic activity">
    <reaction evidence="7 8">
        <text>5-phospho-alpha-D-ribose 1-diphosphate + nicotinate + ATP + H2O = nicotinate beta-D-ribonucleotide + ADP + phosphate + diphosphate</text>
        <dbReference type="Rhea" id="RHEA:36163"/>
        <dbReference type="ChEBI" id="CHEBI:15377"/>
        <dbReference type="ChEBI" id="CHEBI:30616"/>
        <dbReference type="ChEBI" id="CHEBI:32544"/>
        <dbReference type="ChEBI" id="CHEBI:33019"/>
        <dbReference type="ChEBI" id="CHEBI:43474"/>
        <dbReference type="ChEBI" id="CHEBI:57502"/>
        <dbReference type="ChEBI" id="CHEBI:58017"/>
        <dbReference type="ChEBI" id="CHEBI:456216"/>
        <dbReference type="EC" id="6.3.4.21"/>
    </reaction>
</comment>
<evidence type="ECO:0000259" key="9">
    <source>
        <dbReference type="Pfam" id="PF04095"/>
    </source>
</evidence>
<dbReference type="InterPro" id="IPR006406">
    <property type="entry name" value="Nic_PRibTrfase"/>
</dbReference>
<dbReference type="Gene3D" id="3.20.140.10">
    <property type="entry name" value="nicotinate phosphoribosyltransferase"/>
    <property type="match status" value="1"/>
</dbReference>
<feature type="domain" description="Nicotinate phosphoribosyltransferase N-terminal" evidence="10">
    <location>
        <begin position="8"/>
        <end position="126"/>
    </location>
</feature>
<comment type="pathway">
    <text evidence="1 7 8">Cofactor biosynthesis; NAD(+) biosynthesis; nicotinate D-ribonucleotide from nicotinate: step 1/1.</text>
</comment>
<organism evidence="11 12">
    <name type="scientific">Apibacter mensalis</name>
    <dbReference type="NCBI Taxonomy" id="1586267"/>
    <lineage>
        <taxon>Bacteria</taxon>
        <taxon>Pseudomonadati</taxon>
        <taxon>Bacteroidota</taxon>
        <taxon>Flavobacteriia</taxon>
        <taxon>Flavobacteriales</taxon>
        <taxon>Weeksellaceae</taxon>
        <taxon>Apibacter</taxon>
    </lineage>
</organism>
<protein>
    <recommendedName>
        <fullName evidence="3 7">Nicotinate phosphoribosyltransferase</fullName>
        <shortName evidence="7">NAPRTase</shortName>
        <ecNumber evidence="3 7">6.3.4.21</ecNumber>
    </recommendedName>
</protein>
<evidence type="ECO:0000256" key="1">
    <source>
        <dbReference type="ARBA" id="ARBA00004952"/>
    </source>
</evidence>
<evidence type="ECO:0000313" key="12">
    <source>
        <dbReference type="Proteomes" id="UP000182761"/>
    </source>
</evidence>
<dbReference type="GO" id="GO:0005829">
    <property type="term" value="C:cytosol"/>
    <property type="evidence" value="ECO:0007669"/>
    <property type="project" value="TreeGrafter"/>
</dbReference>
<evidence type="ECO:0000256" key="7">
    <source>
        <dbReference type="HAMAP-Rule" id="MF_00570"/>
    </source>
</evidence>
<evidence type="ECO:0000256" key="5">
    <source>
        <dbReference type="ARBA" id="ARBA00022598"/>
    </source>
</evidence>
<dbReference type="InterPro" id="IPR041525">
    <property type="entry name" value="N/Namide_PRibTrfase"/>
</dbReference>
<keyword evidence="11" id="KW-0328">Glycosyltransferase</keyword>
<dbReference type="UniPathway" id="UPA00253">
    <property type="reaction ID" value="UER00457"/>
</dbReference>
<dbReference type="AlphaFoldDB" id="A0A0X3ARH1"/>
<keyword evidence="6 7" id="KW-0662">Pyridine nucleotide biosynthesis</keyword>